<sequence length="416" mass="45800">MDDILLLTHRIPWPPNKGDKIRSYHLLRHLASHYRVHLGTFVDDPADERYVSDLDVVCSSAHVARLNPGVARWRALTGLLSGAPLTLPYYRNAGLARWVEHTVNAHGIERAVVFSSSMAQYLDGFPALRRVVDLVDVDSDKWRQYAAGKSHPARWIYAREGRRLLEYERRVAREADAALLVSEAEAELFRELAPESRDSIHAVHNGVDTTVFDPGKNGTSPYPDDVLPLVFTGAMDYWPNEEAVTWFADTVFPRIMAAEPGARFYIVGSRPTRGVQALGERPGIEVTGFVDDMRPWLGHAAIAVAPLRIARGVQNKVLEAMAMGRTVIGTAQALAGIEAEVGRDLLQADSPDAFVEQVLAQLREPDPSLGANARDRVLAHYAWSARLSRLDALLQESAPGVSLTDDGGAAEVSHGR</sequence>
<dbReference type="PANTHER" id="PTHR12526">
    <property type="entry name" value="GLYCOSYLTRANSFERASE"/>
    <property type="match status" value="1"/>
</dbReference>
<dbReference type="AlphaFoldDB" id="A0A1H8U4K0"/>
<dbReference type="NCBIfam" id="TIGR03087">
    <property type="entry name" value="stp1"/>
    <property type="match status" value="1"/>
</dbReference>
<accession>A0A1H8U4K0</accession>
<organism evidence="1 2">
    <name type="scientific">Aquisalimonas asiatica</name>
    <dbReference type="NCBI Taxonomy" id="406100"/>
    <lineage>
        <taxon>Bacteria</taxon>
        <taxon>Pseudomonadati</taxon>
        <taxon>Pseudomonadota</taxon>
        <taxon>Gammaproteobacteria</taxon>
        <taxon>Chromatiales</taxon>
        <taxon>Ectothiorhodospiraceae</taxon>
        <taxon>Aquisalimonas</taxon>
    </lineage>
</organism>
<protein>
    <submittedName>
        <fullName evidence="1">Sugar transferase, PEP-CTERM/EpsH1 system associated</fullName>
    </submittedName>
</protein>
<dbReference type="STRING" id="406100.SAMN04488052_105153"/>
<dbReference type="Proteomes" id="UP000199657">
    <property type="component" value="Unassembled WGS sequence"/>
</dbReference>
<dbReference type="InterPro" id="IPR017521">
    <property type="entry name" value="Sugar_tfrase_PEP-CTERM_Stp1"/>
</dbReference>
<dbReference type="Pfam" id="PF13692">
    <property type="entry name" value="Glyco_trans_1_4"/>
    <property type="match status" value="1"/>
</dbReference>
<evidence type="ECO:0000313" key="1">
    <source>
        <dbReference type="EMBL" id="SEO97764.1"/>
    </source>
</evidence>
<dbReference type="GO" id="GO:0016757">
    <property type="term" value="F:glycosyltransferase activity"/>
    <property type="evidence" value="ECO:0007669"/>
    <property type="project" value="TreeGrafter"/>
</dbReference>
<keyword evidence="2" id="KW-1185">Reference proteome</keyword>
<proteinExistence type="predicted"/>
<dbReference type="SUPFAM" id="SSF53756">
    <property type="entry name" value="UDP-Glycosyltransferase/glycogen phosphorylase"/>
    <property type="match status" value="1"/>
</dbReference>
<dbReference type="Gene3D" id="3.40.50.2000">
    <property type="entry name" value="Glycogen Phosphorylase B"/>
    <property type="match status" value="2"/>
</dbReference>
<dbReference type="RefSeq" id="WP_091644476.1">
    <property type="nucleotide sequence ID" value="NZ_FOEG01000005.1"/>
</dbReference>
<dbReference type="CDD" id="cd03801">
    <property type="entry name" value="GT4_PimA-like"/>
    <property type="match status" value="1"/>
</dbReference>
<evidence type="ECO:0000313" key="2">
    <source>
        <dbReference type="Proteomes" id="UP000199657"/>
    </source>
</evidence>
<dbReference type="OrthoDB" id="9807209at2"/>
<reference evidence="1 2" key="1">
    <citation type="submission" date="2016-10" db="EMBL/GenBank/DDBJ databases">
        <authorList>
            <person name="de Groot N.N."/>
        </authorList>
    </citation>
    <scope>NUCLEOTIDE SEQUENCE [LARGE SCALE GENOMIC DNA]</scope>
    <source>
        <strain evidence="1 2">CGMCC 1.6291</strain>
    </source>
</reference>
<name>A0A1H8U4K0_9GAMM</name>
<dbReference type="PANTHER" id="PTHR12526:SF600">
    <property type="entry name" value="GLYCOSYL TRANSFERASE GROUP 1"/>
    <property type="match status" value="1"/>
</dbReference>
<dbReference type="EMBL" id="FOEG01000005">
    <property type="protein sequence ID" value="SEO97764.1"/>
    <property type="molecule type" value="Genomic_DNA"/>
</dbReference>
<keyword evidence="1" id="KW-0808">Transferase</keyword>
<gene>
    <name evidence="1" type="ORF">SAMN04488052_105153</name>
</gene>